<evidence type="ECO:0000313" key="3">
    <source>
        <dbReference type="EMBL" id="AXI03441.1"/>
    </source>
</evidence>
<dbReference type="AlphaFoldDB" id="A0A345P832"/>
<feature type="domain" description="GXWXG" evidence="1">
    <location>
        <begin position="18"/>
        <end position="73"/>
    </location>
</feature>
<dbReference type="KEGG" id="mbah:HYN46_11685"/>
<evidence type="ECO:0000259" key="1">
    <source>
        <dbReference type="Pfam" id="PF14231"/>
    </source>
</evidence>
<feature type="domain" description="DUF4334" evidence="2">
    <location>
        <begin position="119"/>
        <end position="174"/>
    </location>
</feature>
<gene>
    <name evidence="3" type="ORF">HYN46_11685</name>
</gene>
<dbReference type="Proteomes" id="UP000253940">
    <property type="component" value="Chromosome"/>
</dbReference>
<keyword evidence="4" id="KW-1185">Reference proteome</keyword>
<dbReference type="OrthoDB" id="8905397at2"/>
<dbReference type="InterPro" id="IPR025951">
    <property type="entry name" value="GXWXG_dom"/>
</dbReference>
<evidence type="ECO:0000259" key="2">
    <source>
        <dbReference type="Pfam" id="PF14232"/>
    </source>
</evidence>
<dbReference type="InterPro" id="IPR025568">
    <property type="entry name" value="DUF4334"/>
</dbReference>
<dbReference type="Pfam" id="PF14232">
    <property type="entry name" value="DUF4334"/>
    <property type="match status" value="1"/>
</dbReference>
<sequence>MNTFESLQAGTTTEQALALYDSLDPVDLDFMLGRWYGSGFPTQHRMDGLLEAYGWYGKEFHDNDQVDPMLFKNGNDQIICINPERIPLWLLTSNFPAPKSALAGRFFSALMPLLKTQKPKAHLRMTEFRGKVSATMIYNGHPIHDVFRKVDDNTLLGMMDLIGMTQPFFFVLKRD</sequence>
<organism evidence="3 4">
    <name type="scientific">Aquirhabdus parva</name>
    <dbReference type="NCBI Taxonomy" id="2283318"/>
    <lineage>
        <taxon>Bacteria</taxon>
        <taxon>Pseudomonadati</taxon>
        <taxon>Pseudomonadota</taxon>
        <taxon>Gammaproteobacteria</taxon>
        <taxon>Moraxellales</taxon>
        <taxon>Moraxellaceae</taxon>
        <taxon>Aquirhabdus</taxon>
    </lineage>
</organism>
<dbReference type="Gene3D" id="2.40.128.580">
    <property type="entry name" value="GXWXG domain"/>
    <property type="match status" value="1"/>
</dbReference>
<dbReference type="Pfam" id="PF14231">
    <property type="entry name" value="GXWXG"/>
    <property type="match status" value="1"/>
</dbReference>
<protein>
    <submittedName>
        <fullName evidence="3">DUF4334 domain-containing protein</fullName>
    </submittedName>
</protein>
<name>A0A345P832_9GAMM</name>
<evidence type="ECO:0000313" key="4">
    <source>
        <dbReference type="Proteomes" id="UP000253940"/>
    </source>
</evidence>
<accession>A0A345P832</accession>
<reference evidence="3 4" key="1">
    <citation type="submission" date="2018-07" db="EMBL/GenBank/DDBJ databases">
        <title>Genome sequencing of Moraxellaceae gen. HYN0046.</title>
        <authorList>
            <person name="Kim M."/>
            <person name="Yi H."/>
        </authorList>
    </citation>
    <scope>NUCLEOTIDE SEQUENCE [LARGE SCALE GENOMIC DNA]</scope>
    <source>
        <strain evidence="3 4">HYN0046</strain>
    </source>
</reference>
<proteinExistence type="predicted"/>
<dbReference type="RefSeq" id="WP_114899549.1">
    <property type="nucleotide sequence ID" value="NZ_CP031222.1"/>
</dbReference>
<dbReference type="EMBL" id="CP031222">
    <property type="protein sequence ID" value="AXI03441.1"/>
    <property type="molecule type" value="Genomic_DNA"/>
</dbReference>